<dbReference type="SUPFAM" id="SSF56672">
    <property type="entry name" value="DNA/RNA polymerases"/>
    <property type="match status" value="1"/>
</dbReference>
<accession>A0A2P6MQ32</accession>
<name>A0A2P6MQ32_9EUKA</name>
<dbReference type="PROSITE" id="PS00116">
    <property type="entry name" value="DNA_POLYMERASE_B"/>
    <property type="match status" value="1"/>
</dbReference>
<dbReference type="GO" id="GO:0000166">
    <property type="term" value="F:nucleotide binding"/>
    <property type="evidence" value="ECO:0007669"/>
    <property type="project" value="InterPro"/>
</dbReference>
<dbReference type="InterPro" id="IPR017964">
    <property type="entry name" value="DNA-dir_DNA_pol_B_CS"/>
</dbReference>
<sequence length="394" mass="45447">SQLKTKHNKTTLQTEKLMDNLFPKDNYCIYSETLKYLLGNNLCCINDIYEAENRIFQSKQTSDDNLVTKSSSEKEFFKLMVNSGFGKMLQQDNILSWSKVLMLDFVNNCLYQHYDKTEVELLYTDTDSIYMQARVSSYEEFKQRFPDHLQKLHFAAAVFVKPKTYSYVKKDGKEDVRNKGVVLSQNKEILIFDSYKRAVFSDSLIMAKPFYIGLGQLKTYLQCTQDQLKNHLTSQFYSGMSLMNYGVLWNLDHCVPVSFAKDNLKALCHYSNIQPMLVTENSSKYADLGLPKGMFEPAPPADIHLRVRSQIAAAVEIPRVNLAHVLVQPSKAVCLNTNYSQFPCAVHCLFLQRVNWENRSFDLTTGTQEERLYQCGKEMASRQCHLVTDYSQHS</sequence>
<evidence type="ECO:0000313" key="2">
    <source>
        <dbReference type="Proteomes" id="UP000241769"/>
    </source>
</evidence>
<evidence type="ECO:0008006" key="3">
    <source>
        <dbReference type="Google" id="ProtNLM"/>
    </source>
</evidence>
<dbReference type="Gene3D" id="3.90.1600.10">
    <property type="entry name" value="Palm domain of DNA polymerase"/>
    <property type="match status" value="1"/>
</dbReference>
<dbReference type="InterPro" id="IPR023211">
    <property type="entry name" value="DNA_pol_palm_dom_sf"/>
</dbReference>
<organism evidence="1 2">
    <name type="scientific">Planoprotostelium fungivorum</name>
    <dbReference type="NCBI Taxonomy" id="1890364"/>
    <lineage>
        <taxon>Eukaryota</taxon>
        <taxon>Amoebozoa</taxon>
        <taxon>Evosea</taxon>
        <taxon>Variosea</taxon>
        <taxon>Cavosteliida</taxon>
        <taxon>Cavosteliaceae</taxon>
        <taxon>Planoprotostelium</taxon>
    </lineage>
</organism>
<dbReference type="InterPro" id="IPR043502">
    <property type="entry name" value="DNA/RNA_pol_sf"/>
</dbReference>
<protein>
    <recommendedName>
        <fullName evidence="3">DNA-directed DNA polymerase</fullName>
    </recommendedName>
</protein>
<gene>
    <name evidence="1" type="ORF">PROFUN_16355</name>
</gene>
<dbReference type="AlphaFoldDB" id="A0A2P6MQ32"/>
<dbReference type="EMBL" id="MDYQ01000543">
    <property type="protein sequence ID" value="PRP73800.1"/>
    <property type="molecule type" value="Genomic_DNA"/>
</dbReference>
<dbReference type="InParanoid" id="A0A2P6MQ32"/>
<feature type="non-terminal residue" evidence="1">
    <location>
        <position position="1"/>
    </location>
</feature>
<evidence type="ECO:0000313" key="1">
    <source>
        <dbReference type="EMBL" id="PRP73800.1"/>
    </source>
</evidence>
<comment type="caution">
    <text evidence="1">The sequence shown here is derived from an EMBL/GenBank/DDBJ whole genome shotgun (WGS) entry which is preliminary data.</text>
</comment>
<proteinExistence type="predicted"/>
<reference evidence="1 2" key="1">
    <citation type="journal article" date="2018" name="Genome Biol. Evol.">
        <title>Multiple Roots of Fruiting Body Formation in Amoebozoa.</title>
        <authorList>
            <person name="Hillmann F."/>
            <person name="Forbes G."/>
            <person name="Novohradska S."/>
            <person name="Ferling I."/>
            <person name="Riege K."/>
            <person name="Groth M."/>
            <person name="Westermann M."/>
            <person name="Marz M."/>
            <person name="Spaller T."/>
            <person name="Winckler T."/>
            <person name="Schaap P."/>
            <person name="Glockner G."/>
        </authorList>
    </citation>
    <scope>NUCLEOTIDE SEQUENCE [LARGE SCALE GENOMIC DNA]</scope>
    <source>
        <strain evidence="1 2">Jena</strain>
    </source>
</reference>
<dbReference type="GO" id="GO:0003676">
    <property type="term" value="F:nucleic acid binding"/>
    <property type="evidence" value="ECO:0007669"/>
    <property type="project" value="InterPro"/>
</dbReference>
<dbReference type="Proteomes" id="UP000241769">
    <property type="component" value="Unassembled WGS sequence"/>
</dbReference>
<keyword evidence="2" id="KW-1185">Reference proteome</keyword>